<keyword evidence="1" id="KW-0808">Transferase</keyword>
<evidence type="ECO:0000259" key="3">
    <source>
        <dbReference type="PROSITE" id="PS51186"/>
    </source>
</evidence>
<dbReference type="CDD" id="cd04301">
    <property type="entry name" value="NAT_SF"/>
    <property type="match status" value="1"/>
</dbReference>
<name>A0A2T6BTJ5_9BACL</name>
<dbReference type="Pfam" id="PF00583">
    <property type="entry name" value="Acetyltransf_1"/>
    <property type="match status" value="1"/>
</dbReference>
<dbReference type="RefSeq" id="WP_108023699.1">
    <property type="nucleotide sequence ID" value="NZ_QBKR01000012.1"/>
</dbReference>
<dbReference type="SUPFAM" id="SSF55729">
    <property type="entry name" value="Acyl-CoA N-acyltransferases (Nat)"/>
    <property type="match status" value="1"/>
</dbReference>
<evidence type="ECO:0000256" key="1">
    <source>
        <dbReference type="ARBA" id="ARBA00022679"/>
    </source>
</evidence>
<reference evidence="4 5" key="1">
    <citation type="submission" date="2018-04" db="EMBL/GenBank/DDBJ databases">
        <title>Genomic Encyclopedia of Archaeal and Bacterial Type Strains, Phase II (KMG-II): from individual species to whole genera.</title>
        <authorList>
            <person name="Goeker M."/>
        </authorList>
    </citation>
    <scope>NUCLEOTIDE SEQUENCE [LARGE SCALE GENOMIC DNA]</scope>
    <source>
        <strain evidence="4 5">DSM 45787</strain>
    </source>
</reference>
<dbReference type="InterPro" id="IPR050832">
    <property type="entry name" value="Bact_Acetyltransf"/>
</dbReference>
<evidence type="ECO:0000313" key="4">
    <source>
        <dbReference type="EMBL" id="PTX59384.1"/>
    </source>
</evidence>
<dbReference type="EMBL" id="QBKR01000012">
    <property type="protein sequence ID" value="PTX59384.1"/>
    <property type="molecule type" value="Genomic_DNA"/>
</dbReference>
<dbReference type="OrthoDB" id="248489at2"/>
<dbReference type="PROSITE" id="PS51186">
    <property type="entry name" value="GNAT"/>
    <property type="match status" value="1"/>
</dbReference>
<dbReference type="AlphaFoldDB" id="A0A2T6BTJ5"/>
<proteinExistence type="predicted"/>
<protein>
    <recommendedName>
        <fullName evidence="3">N-acetyltransferase domain-containing protein</fullName>
    </recommendedName>
</protein>
<feature type="domain" description="N-acetyltransferase" evidence="3">
    <location>
        <begin position="137"/>
        <end position="267"/>
    </location>
</feature>
<keyword evidence="5" id="KW-1185">Reference proteome</keyword>
<comment type="caution">
    <text evidence="4">The sequence shown here is derived from an EMBL/GenBank/DDBJ whole genome shotgun (WGS) entry which is preliminary data.</text>
</comment>
<gene>
    <name evidence="4" type="ORF">C8P63_11280</name>
</gene>
<evidence type="ECO:0000256" key="2">
    <source>
        <dbReference type="ARBA" id="ARBA00023315"/>
    </source>
</evidence>
<keyword evidence="2" id="KW-0012">Acyltransferase</keyword>
<dbReference type="GO" id="GO:0016747">
    <property type="term" value="F:acyltransferase activity, transferring groups other than amino-acyl groups"/>
    <property type="evidence" value="ECO:0007669"/>
    <property type="project" value="InterPro"/>
</dbReference>
<dbReference type="InterPro" id="IPR000182">
    <property type="entry name" value="GNAT_dom"/>
</dbReference>
<evidence type="ECO:0000313" key="5">
    <source>
        <dbReference type="Proteomes" id="UP000244240"/>
    </source>
</evidence>
<dbReference type="PANTHER" id="PTHR43877">
    <property type="entry name" value="AMINOALKYLPHOSPHONATE N-ACETYLTRANSFERASE-RELATED-RELATED"/>
    <property type="match status" value="1"/>
</dbReference>
<dbReference type="InterPro" id="IPR016181">
    <property type="entry name" value="Acyl_CoA_acyltransferase"/>
</dbReference>
<accession>A0A2T6BTJ5</accession>
<organism evidence="4 5">
    <name type="scientific">Melghirimyces profundicolus</name>
    <dbReference type="NCBI Taxonomy" id="1242148"/>
    <lineage>
        <taxon>Bacteria</taxon>
        <taxon>Bacillati</taxon>
        <taxon>Bacillota</taxon>
        <taxon>Bacilli</taxon>
        <taxon>Bacillales</taxon>
        <taxon>Thermoactinomycetaceae</taxon>
        <taxon>Melghirimyces</taxon>
    </lineage>
</organism>
<sequence length="267" mass="30603">MGVRRLTEADRERTLSFLERESSLNLFIIGDIYNFGFKTDFQELWGDFDGTERLRAVLLRYHGNWIPCAAGDFDVEGFASVIREGKKVEMIHGIDRVIERFRKVSGLPFRWDRMRHTHFAELTDPKKLTEPAQSGTLSIRRMELPDVSALVALSRAIGEFTRPYREEELRQWLQSGDSRGYWVEEAGRAVAMARTTAENPASAMVVGVGTLPSHRRRGLATRLMGRLCREVLAEGKTLCLFYDNPRAGAIYRRLGFREIGFWNMVPV</sequence>
<dbReference type="Proteomes" id="UP000244240">
    <property type="component" value="Unassembled WGS sequence"/>
</dbReference>
<dbReference type="Gene3D" id="3.40.630.30">
    <property type="match status" value="1"/>
</dbReference>